<accession>A0ABV0MRY3</accession>
<organism evidence="8 9">
    <name type="scientific">Goodea atripinnis</name>
    <dbReference type="NCBI Taxonomy" id="208336"/>
    <lineage>
        <taxon>Eukaryota</taxon>
        <taxon>Metazoa</taxon>
        <taxon>Chordata</taxon>
        <taxon>Craniata</taxon>
        <taxon>Vertebrata</taxon>
        <taxon>Euteleostomi</taxon>
        <taxon>Actinopterygii</taxon>
        <taxon>Neopterygii</taxon>
        <taxon>Teleostei</taxon>
        <taxon>Neoteleostei</taxon>
        <taxon>Acanthomorphata</taxon>
        <taxon>Ovalentaria</taxon>
        <taxon>Atherinomorphae</taxon>
        <taxon>Cyprinodontiformes</taxon>
        <taxon>Goodeidae</taxon>
        <taxon>Goodea</taxon>
    </lineage>
</organism>
<name>A0ABV0MRY3_9TELE</name>
<evidence type="ECO:0000256" key="1">
    <source>
        <dbReference type="ARBA" id="ARBA00004141"/>
    </source>
</evidence>
<keyword evidence="5 7" id="KW-1133">Transmembrane helix</keyword>
<evidence type="ECO:0000256" key="6">
    <source>
        <dbReference type="ARBA" id="ARBA00023136"/>
    </source>
</evidence>
<feature type="non-terminal residue" evidence="8">
    <location>
        <position position="1"/>
    </location>
</feature>
<proteinExistence type="inferred from homology"/>
<feature type="transmembrane region" description="Helical" evidence="7">
    <location>
        <begin position="35"/>
        <end position="58"/>
    </location>
</feature>
<keyword evidence="9" id="KW-1185">Reference proteome</keyword>
<comment type="caution">
    <text evidence="8">The sequence shown here is derived from an EMBL/GenBank/DDBJ whole genome shotgun (WGS) entry which is preliminary data.</text>
</comment>
<evidence type="ECO:0000313" key="8">
    <source>
        <dbReference type="EMBL" id="MEQ2161835.1"/>
    </source>
</evidence>
<feature type="non-terminal residue" evidence="8">
    <location>
        <position position="136"/>
    </location>
</feature>
<dbReference type="Pfam" id="PF01733">
    <property type="entry name" value="Nucleoside_tran"/>
    <property type="match status" value="1"/>
</dbReference>
<comment type="subcellular location">
    <subcellularLocation>
        <location evidence="1">Membrane</location>
        <topology evidence="1">Multi-pass membrane protein</topology>
    </subcellularLocation>
</comment>
<comment type="similarity">
    <text evidence="2">Belongs to the SLC29A/ENT transporter (TC 2.A.57) family.</text>
</comment>
<evidence type="ECO:0000256" key="4">
    <source>
        <dbReference type="ARBA" id="ARBA00022692"/>
    </source>
</evidence>
<keyword evidence="6 7" id="KW-0472">Membrane</keyword>
<dbReference type="EMBL" id="JAHRIO010010927">
    <property type="protein sequence ID" value="MEQ2161835.1"/>
    <property type="molecule type" value="Genomic_DNA"/>
</dbReference>
<gene>
    <name evidence="8" type="ORF">GOODEAATRI_013685</name>
</gene>
<keyword evidence="3" id="KW-0813">Transport</keyword>
<dbReference type="InterPro" id="IPR002259">
    <property type="entry name" value="Eqnu_transpt"/>
</dbReference>
<evidence type="ECO:0000256" key="3">
    <source>
        <dbReference type="ARBA" id="ARBA00022448"/>
    </source>
</evidence>
<evidence type="ECO:0000256" key="7">
    <source>
        <dbReference type="SAM" id="Phobius"/>
    </source>
</evidence>
<keyword evidence="4 7" id="KW-0812">Transmembrane</keyword>
<protein>
    <submittedName>
        <fullName evidence="8">Uncharacterized protein</fullName>
    </submittedName>
</protein>
<sequence>FGAIVQGSLFGLVGLLPQKYSAVFMSGQGLAGTFAAVRVMAFCVTFVFTVTLSVFPAITVDVKTSFPGKWERYFISVCCFLVFNIFDWLGRSITSVIQWDGLPAWGIGEEKVVCITSDNGANIVAAVRDLKWPRIT</sequence>
<evidence type="ECO:0000256" key="5">
    <source>
        <dbReference type="ARBA" id="ARBA00022989"/>
    </source>
</evidence>
<dbReference type="PANTHER" id="PTHR10332:SF8">
    <property type="entry name" value="EQUILIBRATIVE NUCLEOSIDE TRANSPORTER 2"/>
    <property type="match status" value="1"/>
</dbReference>
<dbReference type="PANTHER" id="PTHR10332">
    <property type="entry name" value="EQUILIBRATIVE NUCLEOSIDE TRANSPORTER"/>
    <property type="match status" value="1"/>
</dbReference>
<evidence type="ECO:0000313" key="9">
    <source>
        <dbReference type="Proteomes" id="UP001476798"/>
    </source>
</evidence>
<evidence type="ECO:0000256" key="2">
    <source>
        <dbReference type="ARBA" id="ARBA00007965"/>
    </source>
</evidence>
<reference evidence="8 9" key="1">
    <citation type="submission" date="2021-06" db="EMBL/GenBank/DDBJ databases">
        <authorList>
            <person name="Palmer J.M."/>
        </authorList>
    </citation>
    <scope>NUCLEOTIDE SEQUENCE [LARGE SCALE GENOMIC DNA]</scope>
    <source>
        <strain evidence="8 9">GA_2019</strain>
        <tissue evidence="8">Muscle</tissue>
    </source>
</reference>
<dbReference type="Proteomes" id="UP001476798">
    <property type="component" value="Unassembled WGS sequence"/>
</dbReference>